<keyword evidence="17" id="KW-0175">Coiled coil</keyword>
<reference evidence="24" key="1">
    <citation type="submission" date="2023-07" db="EMBL/GenBank/DDBJ databases">
        <title>Genome content predicts the carbon catabolic preferences of heterotrophic bacteria.</title>
        <authorList>
            <person name="Gralka M."/>
        </authorList>
    </citation>
    <scope>NUCLEOTIDE SEQUENCE</scope>
    <source>
        <strain evidence="24">G2M05</strain>
    </source>
</reference>
<dbReference type="Gene3D" id="3.30.450.20">
    <property type="entry name" value="PAS domain"/>
    <property type="match status" value="1"/>
</dbReference>
<evidence type="ECO:0000256" key="6">
    <source>
        <dbReference type="ARBA" id="ARBA00022553"/>
    </source>
</evidence>
<dbReference type="AlphaFoldDB" id="A0AAW7YAK6"/>
<feature type="domain" description="PAC" evidence="22">
    <location>
        <begin position="309"/>
        <end position="363"/>
    </location>
</feature>
<dbReference type="InterPro" id="IPR005467">
    <property type="entry name" value="His_kinase_dom"/>
</dbReference>
<dbReference type="PANTHER" id="PTHR45339">
    <property type="entry name" value="HYBRID SIGNAL TRANSDUCTION HISTIDINE KINASE J"/>
    <property type="match status" value="1"/>
</dbReference>
<dbReference type="InterPro" id="IPR001610">
    <property type="entry name" value="PAC"/>
</dbReference>
<proteinExistence type="predicted"/>
<comment type="subcellular location">
    <subcellularLocation>
        <location evidence="2">Cell inner membrane</location>
    </subcellularLocation>
    <subcellularLocation>
        <location evidence="3">Cell membrane</location>
        <topology evidence="3">Multi-pass membrane protein</topology>
    </subcellularLocation>
</comment>
<evidence type="ECO:0000256" key="7">
    <source>
        <dbReference type="ARBA" id="ARBA00022679"/>
    </source>
</evidence>
<organism evidence="24 25">
    <name type="scientific">Photobacterium sanguinicancri</name>
    <dbReference type="NCBI Taxonomy" id="875932"/>
    <lineage>
        <taxon>Bacteria</taxon>
        <taxon>Pseudomonadati</taxon>
        <taxon>Pseudomonadota</taxon>
        <taxon>Gammaproteobacteria</taxon>
        <taxon>Vibrionales</taxon>
        <taxon>Vibrionaceae</taxon>
        <taxon>Photobacterium</taxon>
    </lineage>
</organism>
<comment type="caution">
    <text evidence="24">The sequence shown here is derived from an EMBL/GenBank/DDBJ whole genome shotgun (WGS) entry which is preliminary data.</text>
</comment>
<sequence>MKLRTKTIIGIAVIEALALALLIVTGLQWLKSSNENRLKVGTNQLASVFAKATRDAVLATDLAYLDSFAESLVSEQNLAYIRITDRNGIELARHGDYTNVDTTVSPADVTDDVYDVISPIQVDGQLYGNVEMGVTVNDLHVMLSQATRSSLLIAIAEMSLVALFSLALGTYLMRRLDVLRKGADKVAKMGPGAQIMVTGHDEVTRVSTAFNEMSHSLAKAQETLAEKHQQQIALTEKVTELAQVAEHARDVIIITDTDGKITWVNPAFENLTGYTLSEVVGQSPGCLLQGDCSDLEIVHEMSRKIAQKEAVRVEILNYAKGGESYWVELDISPVTDSDGEIVRFIAVERDITKRRQVEEQLETALEEATRATKAKSEFLANMSHEIRTPMNAIMGFSELLLEKSMHSEQREQLELVHKSAANLVTIINDILDYSKIEAGKLSLTNECFNLKEVVESTIDLCTYQAKEKNLPLVMNISSKINTAVVGDKGRLNQILLNLIGNAVKFTDSGSVSVNIDAEALVGKTRFHICVQDTGIGIPAERLPFIMEKFEQVDNSATRQYEGTGLGLAICKRLIQLFGGELTVCSEAGKGSCFSFTMTLVNQPAKSPTAVNQDHYIADDHRVNDVIEHKKILIAEDSYVNRLLIEKMLADTAVELLFAEDGEQAVALYRENLPDLVITDISMPNKDGYEATADIRALQEINYPWCPVIALSAHAMAEEKKKSLALGMDDYLTKPVNKADLIKMIAKWISYQEKKEKRKG</sequence>
<evidence type="ECO:0000256" key="13">
    <source>
        <dbReference type="ARBA" id="ARBA00023012"/>
    </source>
</evidence>
<evidence type="ECO:0000259" key="22">
    <source>
        <dbReference type="PROSITE" id="PS50113"/>
    </source>
</evidence>
<dbReference type="InterPro" id="IPR036097">
    <property type="entry name" value="HisK_dim/P_sf"/>
</dbReference>
<evidence type="ECO:0000256" key="1">
    <source>
        <dbReference type="ARBA" id="ARBA00000085"/>
    </source>
</evidence>
<dbReference type="Gene3D" id="3.30.565.10">
    <property type="entry name" value="Histidine kinase-like ATPase, C-terminal domain"/>
    <property type="match status" value="1"/>
</dbReference>
<accession>A0AAW7YAK6</accession>
<evidence type="ECO:0000256" key="8">
    <source>
        <dbReference type="ARBA" id="ARBA00022692"/>
    </source>
</evidence>
<name>A0AAW7YAK6_9GAMM</name>
<dbReference type="Gene3D" id="6.10.340.10">
    <property type="match status" value="1"/>
</dbReference>
<evidence type="ECO:0000259" key="23">
    <source>
        <dbReference type="PROSITE" id="PS50885"/>
    </source>
</evidence>
<dbReference type="PROSITE" id="PS50112">
    <property type="entry name" value="PAS"/>
    <property type="match status" value="1"/>
</dbReference>
<dbReference type="CDD" id="cd06225">
    <property type="entry name" value="HAMP"/>
    <property type="match status" value="1"/>
</dbReference>
<dbReference type="Pfam" id="PF02518">
    <property type="entry name" value="HATPase_c"/>
    <property type="match status" value="1"/>
</dbReference>
<dbReference type="Gene3D" id="1.10.287.130">
    <property type="match status" value="1"/>
</dbReference>
<keyword evidence="8 18" id="KW-0812">Transmembrane</keyword>
<dbReference type="PROSITE" id="PS50113">
    <property type="entry name" value="PAC"/>
    <property type="match status" value="1"/>
</dbReference>
<dbReference type="InterPro" id="IPR000700">
    <property type="entry name" value="PAS-assoc_C"/>
</dbReference>
<evidence type="ECO:0000256" key="4">
    <source>
        <dbReference type="ARBA" id="ARBA00012438"/>
    </source>
</evidence>
<dbReference type="InterPro" id="IPR001789">
    <property type="entry name" value="Sig_transdc_resp-reg_receiver"/>
</dbReference>
<dbReference type="Pfam" id="PF13426">
    <property type="entry name" value="PAS_9"/>
    <property type="match status" value="1"/>
</dbReference>
<dbReference type="EMBL" id="JAUOPU010000017">
    <property type="protein sequence ID" value="MDO6543918.1"/>
    <property type="molecule type" value="Genomic_DNA"/>
</dbReference>
<keyword evidence="10" id="KW-0418">Kinase</keyword>
<dbReference type="FunFam" id="3.30.565.10:FF:000010">
    <property type="entry name" value="Sensor histidine kinase RcsC"/>
    <property type="match status" value="1"/>
</dbReference>
<dbReference type="PROSITE" id="PS50109">
    <property type="entry name" value="HIS_KIN"/>
    <property type="match status" value="1"/>
</dbReference>
<dbReference type="SUPFAM" id="SSF52172">
    <property type="entry name" value="CheY-like"/>
    <property type="match status" value="1"/>
</dbReference>
<keyword evidence="13" id="KW-0902">Two-component regulatory system</keyword>
<dbReference type="GO" id="GO:0005886">
    <property type="term" value="C:plasma membrane"/>
    <property type="evidence" value="ECO:0007669"/>
    <property type="project" value="UniProtKB-SubCell"/>
</dbReference>
<evidence type="ECO:0000256" key="11">
    <source>
        <dbReference type="ARBA" id="ARBA00022840"/>
    </source>
</evidence>
<feature type="domain" description="HAMP" evidence="23">
    <location>
        <begin position="170"/>
        <end position="222"/>
    </location>
</feature>
<dbReference type="SMART" id="SM00448">
    <property type="entry name" value="REC"/>
    <property type="match status" value="1"/>
</dbReference>
<dbReference type="SUPFAM" id="SSF55785">
    <property type="entry name" value="PYP-like sensor domain (PAS domain)"/>
    <property type="match status" value="1"/>
</dbReference>
<evidence type="ECO:0000256" key="12">
    <source>
        <dbReference type="ARBA" id="ARBA00022989"/>
    </source>
</evidence>
<dbReference type="EC" id="2.7.13.3" evidence="4"/>
<dbReference type="InterPro" id="IPR003660">
    <property type="entry name" value="HAMP_dom"/>
</dbReference>
<evidence type="ECO:0000259" key="20">
    <source>
        <dbReference type="PROSITE" id="PS50110"/>
    </source>
</evidence>
<gene>
    <name evidence="24" type="ORF">Q4568_15330</name>
</gene>
<dbReference type="CDD" id="cd16922">
    <property type="entry name" value="HATPase_EvgS-ArcB-TorS-like"/>
    <property type="match status" value="1"/>
</dbReference>
<evidence type="ECO:0000313" key="25">
    <source>
        <dbReference type="Proteomes" id="UP001170624"/>
    </source>
</evidence>
<keyword evidence="18" id="KW-0472">Membrane</keyword>
<keyword evidence="5" id="KW-1003">Cell membrane</keyword>
<dbReference type="GO" id="GO:0000155">
    <property type="term" value="F:phosphorelay sensor kinase activity"/>
    <property type="evidence" value="ECO:0007669"/>
    <property type="project" value="InterPro"/>
</dbReference>
<dbReference type="InterPro" id="IPR035965">
    <property type="entry name" value="PAS-like_dom_sf"/>
</dbReference>
<keyword evidence="7" id="KW-0808">Transferase</keyword>
<evidence type="ECO:0000256" key="14">
    <source>
        <dbReference type="ARBA" id="ARBA00064003"/>
    </source>
</evidence>
<dbReference type="SMART" id="SM00387">
    <property type="entry name" value="HATPase_c"/>
    <property type="match status" value="1"/>
</dbReference>
<dbReference type="PANTHER" id="PTHR45339:SF3">
    <property type="entry name" value="HISTIDINE KINASE"/>
    <property type="match status" value="1"/>
</dbReference>
<dbReference type="SMART" id="SM00388">
    <property type="entry name" value="HisKA"/>
    <property type="match status" value="1"/>
</dbReference>
<dbReference type="CDD" id="cd00130">
    <property type="entry name" value="PAS"/>
    <property type="match status" value="1"/>
</dbReference>
<dbReference type="PROSITE" id="PS50110">
    <property type="entry name" value="RESPONSE_REGULATORY"/>
    <property type="match status" value="1"/>
</dbReference>
<dbReference type="SUPFAM" id="SSF55874">
    <property type="entry name" value="ATPase domain of HSP90 chaperone/DNA topoisomerase II/histidine kinase"/>
    <property type="match status" value="1"/>
</dbReference>
<evidence type="ECO:0000313" key="24">
    <source>
        <dbReference type="EMBL" id="MDO6543918.1"/>
    </source>
</evidence>
<evidence type="ECO:0000259" key="19">
    <source>
        <dbReference type="PROSITE" id="PS50109"/>
    </source>
</evidence>
<comment type="catalytic activity">
    <reaction evidence="1">
        <text>ATP + protein L-histidine = ADP + protein N-phospho-L-histidine.</text>
        <dbReference type="EC" id="2.7.13.3"/>
    </reaction>
</comment>
<keyword evidence="11 24" id="KW-0067">ATP-binding</keyword>
<dbReference type="Gene3D" id="3.40.50.2300">
    <property type="match status" value="1"/>
</dbReference>
<feature type="coiled-coil region" evidence="17">
    <location>
        <begin position="347"/>
        <end position="374"/>
    </location>
</feature>
<evidence type="ECO:0000256" key="10">
    <source>
        <dbReference type="ARBA" id="ARBA00022777"/>
    </source>
</evidence>
<protein>
    <recommendedName>
        <fullName evidence="15">Sensory/regulatory protein RpfC</fullName>
        <ecNumber evidence="4">2.7.13.3</ecNumber>
    </recommendedName>
</protein>
<feature type="modified residue" description="4-aspartylphosphate" evidence="16">
    <location>
        <position position="679"/>
    </location>
</feature>
<evidence type="ECO:0000256" key="9">
    <source>
        <dbReference type="ARBA" id="ARBA00022741"/>
    </source>
</evidence>
<dbReference type="NCBIfam" id="TIGR00229">
    <property type="entry name" value="sensory_box"/>
    <property type="match status" value="1"/>
</dbReference>
<dbReference type="Pfam" id="PF00512">
    <property type="entry name" value="HisKA"/>
    <property type="match status" value="1"/>
</dbReference>
<feature type="domain" description="PAS" evidence="21">
    <location>
        <begin position="237"/>
        <end position="283"/>
    </location>
</feature>
<evidence type="ECO:0000256" key="2">
    <source>
        <dbReference type="ARBA" id="ARBA00004533"/>
    </source>
</evidence>
<evidence type="ECO:0000256" key="5">
    <source>
        <dbReference type="ARBA" id="ARBA00022475"/>
    </source>
</evidence>
<dbReference type="FunFam" id="1.10.287.130:FF:000002">
    <property type="entry name" value="Two-component osmosensing histidine kinase"/>
    <property type="match status" value="1"/>
</dbReference>
<dbReference type="SMART" id="SM00304">
    <property type="entry name" value="HAMP"/>
    <property type="match status" value="1"/>
</dbReference>
<dbReference type="InterPro" id="IPR003594">
    <property type="entry name" value="HATPase_dom"/>
</dbReference>
<dbReference type="CDD" id="cd00082">
    <property type="entry name" value="HisKA"/>
    <property type="match status" value="1"/>
</dbReference>
<dbReference type="SUPFAM" id="SSF103190">
    <property type="entry name" value="Sensory domain-like"/>
    <property type="match status" value="1"/>
</dbReference>
<evidence type="ECO:0000256" key="3">
    <source>
        <dbReference type="ARBA" id="ARBA00004651"/>
    </source>
</evidence>
<feature type="transmembrane region" description="Helical" evidence="18">
    <location>
        <begin position="7"/>
        <end position="30"/>
    </location>
</feature>
<evidence type="ECO:0000256" key="15">
    <source>
        <dbReference type="ARBA" id="ARBA00068150"/>
    </source>
</evidence>
<dbReference type="InterPro" id="IPR011006">
    <property type="entry name" value="CheY-like_superfamily"/>
</dbReference>
<dbReference type="SMART" id="SM00091">
    <property type="entry name" value="PAS"/>
    <property type="match status" value="2"/>
</dbReference>
<dbReference type="SUPFAM" id="SSF47384">
    <property type="entry name" value="Homodimeric domain of signal transducing histidine kinase"/>
    <property type="match status" value="1"/>
</dbReference>
<dbReference type="CDD" id="cd17546">
    <property type="entry name" value="REC_hyHK_CKI1_RcsC-like"/>
    <property type="match status" value="1"/>
</dbReference>
<feature type="domain" description="Histidine kinase" evidence="19">
    <location>
        <begin position="381"/>
        <end position="601"/>
    </location>
</feature>
<dbReference type="Pfam" id="PF00072">
    <property type="entry name" value="Response_reg"/>
    <property type="match status" value="1"/>
</dbReference>
<dbReference type="InterPro" id="IPR000014">
    <property type="entry name" value="PAS"/>
</dbReference>
<evidence type="ECO:0000256" key="16">
    <source>
        <dbReference type="PROSITE-ProRule" id="PRU00169"/>
    </source>
</evidence>
<evidence type="ECO:0000259" key="21">
    <source>
        <dbReference type="PROSITE" id="PS50112"/>
    </source>
</evidence>
<dbReference type="GO" id="GO:0005524">
    <property type="term" value="F:ATP binding"/>
    <property type="evidence" value="ECO:0007669"/>
    <property type="project" value="UniProtKB-KW"/>
</dbReference>
<dbReference type="InterPro" id="IPR003661">
    <property type="entry name" value="HisK_dim/P_dom"/>
</dbReference>
<dbReference type="RefSeq" id="WP_281223226.1">
    <property type="nucleotide sequence ID" value="NZ_CANMLA010000019.1"/>
</dbReference>
<dbReference type="PRINTS" id="PR00344">
    <property type="entry name" value="BCTRLSENSOR"/>
</dbReference>
<dbReference type="PROSITE" id="PS50885">
    <property type="entry name" value="HAMP"/>
    <property type="match status" value="1"/>
</dbReference>
<evidence type="ECO:0000256" key="17">
    <source>
        <dbReference type="SAM" id="Coils"/>
    </source>
</evidence>
<comment type="subunit">
    <text evidence="14">At low DSF concentrations, interacts with RpfF.</text>
</comment>
<keyword evidence="9" id="KW-0547">Nucleotide-binding</keyword>
<keyword evidence="6 16" id="KW-0597">Phosphoprotein</keyword>
<keyword evidence="12 18" id="KW-1133">Transmembrane helix</keyword>
<dbReference type="InterPro" id="IPR029151">
    <property type="entry name" value="Sensor-like_sf"/>
</dbReference>
<dbReference type="Proteomes" id="UP001170624">
    <property type="component" value="Unassembled WGS sequence"/>
</dbReference>
<feature type="domain" description="Response regulatory" evidence="20">
    <location>
        <begin position="630"/>
        <end position="748"/>
    </location>
</feature>
<dbReference type="InterPro" id="IPR036890">
    <property type="entry name" value="HATPase_C_sf"/>
</dbReference>
<dbReference type="SMART" id="SM00086">
    <property type="entry name" value="PAC"/>
    <property type="match status" value="1"/>
</dbReference>
<evidence type="ECO:0000256" key="18">
    <source>
        <dbReference type="SAM" id="Phobius"/>
    </source>
</evidence>
<dbReference type="InterPro" id="IPR004358">
    <property type="entry name" value="Sig_transdc_His_kin-like_C"/>
</dbReference>